<dbReference type="Pfam" id="PF03448">
    <property type="entry name" value="MgtE_N"/>
    <property type="match status" value="1"/>
</dbReference>
<evidence type="ECO:0000256" key="2">
    <source>
        <dbReference type="ARBA" id="ARBA00009749"/>
    </source>
</evidence>
<feature type="transmembrane region" description="Helical" evidence="9">
    <location>
        <begin position="320"/>
        <end position="340"/>
    </location>
</feature>
<dbReference type="SMART" id="SM00924">
    <property type="entry name" value="MgtE_N"/>
    <property type="match status" value="1"/>
</dbReference>
<dbReference type="EMBL" id="BSDQ01000001">
    <property type="protein sequence ID" value="GLI29480.1"/>
    <property type="molecule type" value="Genomic_DNA"/>
</dbReference>
<proteinExistence type="inferred from homology"/>
<keyword evidence="9" id="KW-0479">Metal-binding</keyword>
<dbReference type="Pfam" id="PF01769">
    <property type="entry name" value="MgtE"/>
    <property type="match status" value="1"/>
</dbReference>
<dbReference type="NCBIfam" id="TIGR00400">
    <property type="entry name" value="mgtE"/>
    <property type="match status" value="1"/>
</dbReference>
<organism evidence="12 13">
    <name type="scientific">Brachybacterium conglomeratum</name>
    <dbReference type="NCBI Taxonomy" id="47846"/>
    <lineage>
        <taxon>Bacteria</taxon>
        <taxon>Bacillati</taxon>
        <taxon>Actinomycetota</taxon>
        <taxon>Actinomycetes</taxon>
        <taxon>Micrococcales</taxon>
        <taxon>Dermabacteraceae</taxon>
        <taxon>Brachybacterium</taxon>
    </lineage>
</organism>
<keyword evidence="8" id="KW-0129">CBS domain</keyword>
<evidence type="ECO:0000256" key="5">
    <source>
        <dbReference type="ARBA" id="ARBA00022842"/>
    </source>
</evidence>
<feature type="domain" description="CBS" evidence="11">
    <location>
        <begin position="173"/>
        <end position="236"/>
    </location>
</feature>
<keyword evidence="13" id="KW-1185">Reference proteome</keyword>
<dbReference type="InterPro" id="IPR006667">
    <property type="entry name" value="SLC41_membr_dom"/>
</dbReference>
<feature type="compositionally biased region" description="Basic residues" evidence="10">
    <location>
        <begin position="1"/>
        <end position="15"/>
    </location>
</feature>
<keyword evidence="9" id="KW-1003">Cell membrane</keyword>
<keyword evidence="5 9" id="KW-0460">Magnesium</keyword>
<keyword evidence="3 9" id="KW-0813">Transport</keyword>
<dbReference type="Pfam" id="PF00571">
    <property type="entry name" value="CBS"/>
    <property type="match status" value="2"/>
</dbReference>
<evidence type="ECO:0000256" key="4">
    <source>
        <dbReference type="ARBA" id="ARBA00022692"/>
    </source>
</evidence>
<accession>A0ABQ5RC45</accession>
<feature type="region of interest" description="Disordered" evidence="10">
    <location>
        <begin position="1"/>
        <end position="30"/>
    </location>
</feature>
<evidence type="ECO:0000313" key="13">
    <source>
        <dbReference type="Proteomes" id="UP001144451"/>
    </source>
</evidence>
<dbReference type="SUPFAM" id="SSF54631">
    <property type="entry name" value="CBS-domain pair"/>
    <property type="match status" value="1"/>
</dbReference>
<dbReference type="SUPFAM" id="SSF161093">
    <property type="entry name" value="MgtE membrane domain-like"/>
    <property type="match status" value="1"/>
</dbReference>
<comment type="caution">
    <text evidence="12">The sequence shown here is derived from an EMBL/GenBank/DDBJ whole genome shotgun (WGS) entry which is preliminary data.</text>
</comment>
<comment type="function">
    <text evidence="9">Acts as a magnesium transporter.</text>
</comment>
<dbReference type="Gene3D" id="1.25.60.10">
    <property type="entry name" value="MgtE N-terminal domain-like"/>
    <property type="match status" value="1"/>
</dbReference>
<feature type="transmembrane region" description="Helical" evidence="9">
    <location>
        <begin position="394"/>
        <end position="416"/>
    </location>
</feature>
<protein>
    <recommendedName>
        <fullName evidence="9">Magnesium transporter MgtE</fullName>
    </recommendedName>
</protein>
<keyword evidence="7 9" id="KW-0472">Membrane</keyword>
<sequence>MGSRLRAARGARPVRRPTNPACITAPVGHNGSVTSTASLDTVLDLLRADPQSEAELEHLAREAQLLPAGELVYLVDTRPATEAALLFRVLDKARALAVFEGLSPDHQAELISALRTPQVAEIIGDLDPDDRASLFDELPASVAERLMHGLDADERAMTTAVLGYPRHAIGRYMSPEVLALRPEQTVAEALAEVRERGEDAETVYLLPVVDSSRVLLGVVGLRRLLLTAPEERVGDLAHEAVRARATDDREEAARRFFAAKLLAMPIVDAEERLVGVLTVDDAVDIIERENAEDSARTSGSEPLTRSYLATPILRVVRSRIVWLLVLAVSAILTVQVLEIFEDRLEQVVVLALFIPLLTGTGGNTGNQAATTVTRALAVGEVRVRDLPRVVWKELRVGVVLGAVLGSLGFVVSGLVYGLSIGAVMGLTLLSICIMAAIVGGLMPLVAKRIGADPAVFSNPFISTFCDATGLIIYFTIATVVLGL</sequence>
<evidence type="ECO:0000256" key="3">
    <source>
        <dbReference type="ARBA" id="ARBA00022448"/>
    </source>
</evidence>
<comment type="similarity">
    <text evidence="2 9">Belongs to the SLC41A transporter family.</text>
</comment>
<comment type="subcellular location">
    <subcellularLocation>
        <location evidence="9">Cell membrane</location>
        <topology evidence="9">Multi-pass membrane protein</topology>
    </subcellularLocation>
    <subcellularLocation>
        <location evidence="1">Membrane</location>
        <topology evidence="1">Multi-pass membrane protein</topology>
    </subcellularLocation>
</comment>
<dbReference type="InterPro" id="IPR000644">
    <property type="entry name" value="CBS_dom"/>
</dbReference>
<comment type="caution">
    <text evidence="9">Lacks conserved residue(s) required for the propagation of feature annotation.</text>
</comment>
<evidence type="ECO:0000256" key="1">
    <source>
        <dbReference type="ARBA" id="ARBA00004141"/>
    </source>
</evidence>
<evidence type="ECO:0000256" key="10">
    <source>
        <dbReference type="SAM" id="MobiDB-lite"/>
    </source>
</evidence>
<evidence type="ECO:0000256" key="8">
    <source>
        <dbReference type="PROSITE-ProRule" id="PRU00703"/>
    </source>
</evidence>
<dbReference type="InterPro" id="IPR006669">
    <property type="entry name" value="MgtE_transporter"/>
</dbReference>
<evidence type="ECO:0000256" key="6">
    <source>
        <dbReference type="ARBA" id="ARBA00022989"/>
    </source>
</evidence>
<dbReference type="SUPFAM" id="SSF158791">
    <property type="entry name" value="MgtE N-terminal domain-like"/>
    <property type="match status" value="1"/>
</dbReference>
<keyword evidence="6 9" id="KW-1133">Transmembrane helix</keyword>
<dbReference type="Gene3D" id="1.10.357.20">
    <property type="entry name" value="SLC41 divalent cation transporters, integral membrane domain"/>
    <property type="match status" value="1"/>
</dbReference>
<name>A0ABQ5RC45_9MICO</name>
<evidence type="ECO:0000313" key="12">
    <source>
        <dbReference type="EMBL" id="GLI29480.1"/>
    </source>
</evidence>
<comment type="subunit">
    <text evidence="9">Homodimer.</text>
</comment>
<dbReference type="PANTHER" id="PTHR43773">
    <property type="entry name" value="MAGNESIUM TRANSPORTER MGTE"/>
    <property type="match status" value="1"/>
</dbReference>
<reference evidence="12" key="1">
    <citation type="submission" date="2022-12" db="EMBL/GenBank/DDBJ databases">
        <title>Reference genome sequencing for broad-spectrum identification of bacterial and archaeal isolates by mass spectrometry.</title>
        <authorList>
            <person name="Sekiguchi Y."/>
            <person name="Tourlousse D.M."/>
        </authorList>
    </citation>
    <scope>NUCLEOTIDE SEQUENCE</scope>
    <source>
        <strain evidence="12">5-2</strain>
    </source>
</reference>
<dbReference type="InterPro" id="IPR036739">
    <property type="entry name" value="SLC41_membr_dom_sf"/>
</dbReference>
<dbReference type="SMART" id="SM00116">
    <property type="entry name" value="CBS"/>
    <property type="match status" value="2"/>
</dbReference>
<dbReference type="PROSITE" id="PS51371">
    <property type="entry name" value="CBS"/>
    <property type="match status" value="1"/>
</dbReference>
<dbReference type="InterPro" id="IPR038076">
    <property type="entry name" value="MgtE_N_sf"/>
</dbReference>
<evidence type="ECO:0000256" key="9">
    <source>
        <dbReference type="RuleBase" id="RU362011"/>
    </source>
</evidence>
<dbReference type="InterPro" id="IPR006668">
    <property type="entry name" value="Mg_transptr_MgtE_intracell_dom"/>
</dbReference>
<evidence type="ECO:0000256" key="7">
    <source>
        <dbReference type="ARBA" id="ARBA00023136"/>
    </source>
</evidence>
<dbReference type="Gene3D" id="3.10.580.10">
    <property type="entry name" value="CBS-domain"/>
    <property type="match status" value="1"/>
</dbReference>
<keyword evidence="4 9" id="KW-0812">Transmembrane</keyword>
<dbReference type="InterPro" id="IPR046342">
    <property type="entry name" value="CBS_dom_sf"/>
</dbReference>
<dbReference type="Proteomes" id="UP001144451">
    <property type="component" value="Unassembled WGS sequence"/>
</dbReference>
<feature type="transmembrane region" description="Helical" evidence="9">
    <location>
        <begin position="458"/>
        <end position="481"/>
    </location>
</feature>
<gene>
    <name evidence="12" type="ORF">BCONGLO52_03210</name>
</gene>
<dbReference type="CDD" id="cd04606">
    <property type="entry name" value="CBS_pair_Mg_transporter"/>
    <property type="match status" value="1"/>
</dbReference>
<feature type="transmembrane region" description="Helical" evidence="9">
    <location>
        <begin position="422"/>
        <end position="446"/>
    </location>
</feature>
<evidence type="ECO:0000259" key="11">
    <source>
        <dbReference type="PROSITE" id="PS51371"/>
    </source>
</evidence>
<dbReference type="PANTHER" id="PTHR43773:SF1">
    <property type="entry name" value="MAGNESIUM TRANSPORTER MGTE"/>
    <property type="match status" value="1"/>
</dbReference>